<dbReference type="EMBL" id="RAWG01000362">
    <property type="protein sequence ID" value="RKH33857.1"/>
    <property type="molecule type" value="Genomic_DNA"/>
</dbReference>
<evidence type="ECO:0000313" key="4">
    <source>
        <dbReference type="EMBL" id="RKH33857.1"/>
    </source>
</evidence>
<sequence length="740" mass="81006">MATLVVRHPDGTEHEHEIAGELKIGRQQGNDLVLTEGGVSRQHARVYVEAGTVYIEDGNSQNGTFVDGQRIEGPTALMPGSQVLLGDYEMKLKGGAKGSSGRRAATPAPEAGDPETLADAPVKGTRAMPSIKAKATANGAPKPAGAALAKRPGRQPLPTGVVAGVGAGPVLKGLTGPWAGKSYPITATLLVGRAPPAVVMLDDDSVSRKHAEVQREGNVVRARDLGSANGTLLNGELLGQEFVDLQPGDVLQFGVVEMAYEASDTPARRPGTGAAIPSRRGSRAEPATDNRRKLAVIVGGVVALFAVVAVVKVSFAPGVSKNPKPTPAASQDPQQQVQELLSECRSYASNDLGPPNWQRAEQTCEKALDLDPINAEANNLVRRIKLEKEAFENMEFAKKSVELNREKEALQALRKIPKESEYFRRARAKARESAERFVERAKDDCKRYLGNAQWSAAVPRCQDYMEVWCQKQSKEDMEPPLGQTLRLEGGLRRNEWRPKDPMFVKFLVARLRLDRNAAPWTCPVSDVLTEDSIGPDQASEVRTMMNNRYSPKLMQAAMMDYWHGRGSEALATLQKLRSKEDSAQFHAQADDLMRDVSNVDQLFKAGASALNLDDPERAVEPFKEALSTDKRLMGELAETHLSFYRKNIFQDMASKAYQRGKHFADREDKRRGCKIWKLGFEFYKGNTDLNRAVAFCSTQAQQALSEVAGCQDLSIVEDYAVQGDGIAEMVATKKQELKCR</sequence>
<accession>A0A3A8MNS6</accession>
<evidence type="ECO:0000313" key="5">
    <source>
        <dbReference type="Proteomes" id="UP000273405"/>
    </source>
</evidence>
<feature type="transmembrane region" description="Helical" evidence="2">
    <location>
        <begin position="294"/>
        <end position="315"/>
    </location>
</feature>
<keyword evidence="2" id="KW-1133">Transmembrane helix</keyword>
<keyword evidence="5" id="KW-1185">Reference proteome</keyword>
<feature type="domain" description="FHA" evidence="3">
    <location>
        <begin position="22"/>
        <end position="71"/>
    </location>
</feature>
<protein>
    <submittedName>
        <fullName evidence="4">FHA domain-containing protein</fullName>
    </submittedName>
</protein>
<evidence type="ECO:0000259" key="3">
    <source>
        <dbReference type="PROSITE" id="PS50006"/>
    </source>
</evidence>
<evidence type="ECO:0000256" key="1">
    <source>
        <dbReference type="SAM" id="MobiDB-lite"/>
    </source>
</evidence>
<feature type="compositionally biased region" description="Low complexity" evidence="1">
    <location>
        <begin position="134"/>
        <end position="150"/>
    </location>
</feature>
<proteinExistence type="predicted"/>
<dbReference type="CDD" id="cd00060">
    <property type="entry name" value="FHA"/>
    <property type="match status" value="2"/>
</dbReference>
<dbReference type="SMART" id="SM00240">
    <property type="entry name" value="FHA"/>
    <property type="match status" value="2"/>
</dbReference>
<feature type="region of interest" description="Disordered" evidence="1">
    <location>
        <begin position="264"/>
        <end position="288"/>
    </location>
</feature>
<dbReference type="AlphaFoldDB" id="A0A3A8MNS6"/>
<name>A0A3A8MNS6_9BACT</name>
<dbReference type="InterPro" id="IPR008984">
    <property type="entry name" value="SMAD_FHA_dom_sf"/>
</dbReference>
<dbReference type="Proteomes" id="UP000273405">
    <property type="component" value="Unassembled WGS sequence"/>
</dbReference>
<feature type="region of interest" description="Disordered" evidence="1">
    <location>
        <begin position="134"/>
        <end position="155"/>
    </location>
</feature>
<dbReference type="PANTHER" id="PTHR23308">
    <property type="entry name" value="NUCLEAR INHIBITOR OF PROTEIN PHOSPHATASE-1"/>
    <property type="match status" value="1"/>
</dbReference>
<dbReference type="PROSITE" id="PS50006">
    <property type="entry name" value="FHA_DOMAIN"/>
    <property type="match status" value="2"/>
</dbReference>
<gene>
    <name evidence="4" type="ORF">D7X12_35625</name>
</gene>
<dbReference type="Pfam" id="PF00498">
    <property type="entry name" value="FHA"/>
    <property type="match status" value="2"/>
</dbReference>
<organism evidence="4 5">
    <name type="scientific">Corallococcus sicarius</name>
    <dbReference type="NCBI Taxonomy" id="2316726"/>
    <lineage>
        <taxon>Bacteria</taxon>
        <taxon>Pseudomonadati</taxon>
        <taxon>Myxococcota</taxon>
        <taxon>Myxococcia</taxon>
        <taxon>Myxococcales</taxon>
        <taxon>Cystobacterineae</taxon>
        <taxon>Myxococcaceae</taxon>
        <taxon>Corallococcus</taxon>
    </lineage>
</organism>
<evidence type="ECO:0000256" key="2">
    <source>
        <dbReference type="SAM" id="Phobius"/>
    </source>
</evidence>
<comment type="caution">
    <text evidence="4">The sequence shown here is derived from an EMBL/GenBank/DDBJ whole genome shotgun (WGS) entry which is preliminary data.</text>
</comment>
<feature type="region of interest" description="Disordered" evidence="1">
    <location>
        <begin position="95"/>
        <end position="122"/>
    </location>
</feature>
<dbReference type="RefSeq" id="WP_120629665.1">
    <property type="nucleotide sequence ID" value="NZ_RAWG01000362.1"/>
</dbReference>
<dbReference type="OrthoDB" id="5488182at2"/>
<dbReference type="InterPro" id="IPR050923">
    <property type="entry name" value="Cell_Proc_Reg/RNA_Proc"/>
</dbReference>
<reference evidence="5" key="1">
    <citation type="submission" date="2018-09" db="EMBL/GenBank/DDBJ databases">
        <authorList>
            <person name="Livingstone P.G."/>
            <person name="Whitworth D.E."/>
        </authorList>
    </citation>
    <scope>NUCLEOTIDE SEQUENCE [LARGE SCALE GENOMIC DNA]</scope>
    <source>
        <strain evidence="5">CA040B</strain>
    </source>
</reference>
<dbReference type="Gene3D" id="2.60.200.20">
    <property type="match status" value="2"/>
</dbReference>
<feature type="domain" description="FHA" evidence="3">
    <location>
        <begin position="189"/>
        <end position="238"/>
    </location>
</feature>
<keyword evidence="2" id="KW-0472">Membrane</keyword>
<dbReference type="SUPFAM" id="SSF49879">
    <property type="entry name" value="SMAD/FHA domain"/>
    <property type="match status" value="2"/>
</dbReference>
<dbReference type="InterPro" id="IPR000253">
    <property type="entry name" value="FHA_dom"/>
</dbReference>
<keyword evidence="2" id="KW-0812">Transmembrane</keyword>